<dbReference type="Proteomes" id="UP001374952">
    <property type="component" value="Unassembled WGS sequence"/>
</dbReference>
<evidence type="ECO:0000313" key="1">
    <source>
        <dbReference type="EMBL" id="MEL0603650.1"/>
    </source>
</evidence>
<protein>
    <submittedName>
        <fullName evidence="1">Uncharacterized protein</fullName>
    </submittedName>
</protein>
<organism evidence="1 2">
    <name type="scientific">Pseudoalteromonas undina</name>
    <dbReference type="NCBI Taxonomy" id="43660"/>
    <lineage>
        <taxon>Bacteria</taxon>
        <taxon>Pseudomonadati</taxon>
        <taxon>Pseudomonadota</taxon>
        <taxon>Gammaproteobacteria</taxon>
        <taxon>Alteromonadales</taxon>
        <taxon>Pseudoalteromonadaceae</taxon>
        <taxon>Pseudoalteromonas</taxon>
    </lineage>
</organism>
<reference evidence="1" key="1">
    <citation type="submission" date="2024-02" db="EMBL/GenBank/DDBJ databases">
        <title>Bacteria isolated from the canopy kelp, Nereocystis luetkeana.</title>
        <authorList>
            <person name="Pfister C.A."/>
            <person name="Younker I.T."/>
            <person name="Light S.H."/>
        </authorList>
    </citation>
    <scope>NUCLEOTIDE SEQUENCE</scope>
    <source>
        <strain evidence="1">TN.2.01</strain>
    </source>
</reference>
<evidence type="ECO:0000313" key="2">
    <source>
        <dbReference type="Proteomes" id="UP001374952"/>
    </source>
</evidence>
<proteinExistence type="predicted"/>
<name>A0ACC6R1D1_9GAMM</name>
<keyword evidence="2" id="KW-1185">Reference proteome</keyword>
<accession>A0ACC6R1D1</accession>
<sequence>MNFFKRWIIRTLLKKPAPASIPRSGNKADSVDCNVVYLRAKDESWTIFCNEIHSNGVTGKYWLNKKDYGELSIPWTWLSDYELDITHFYGRYDLRYSSISKYFFEGILPWDKLKIVLGKIQQFLFNRKELVRSERIETLKLILEETIENRTFIVSSVSLSGLLYTQKWVFHPDKSRQLAYNDLLLKSLVESGELTSVQYGFKLSPKALVTISEYEEDQKRHRDNLAQSSATKWLTFALIIVGLVQAGVTYYGVYKNGS</sequence>
<dbReference type="EMBL" id="JBAKAX010000003">
    <property type="protein sequence ID" value="MEL0603650.1"/>
    <property type="molecule type" value="Genomic_DNA"/>
</dbReference>
<comment type="caution">
    <text evidence="1">The sequence shown here is derived from an EMBL/GenBank/DDBJ whole genome shotgun (WGS) entry which is preliminary data.</text>
</comment>
<gene>
    <name evidence="1" type="ORF">V6250_05680</name>
</gene>